<organism evidence="1 2">
    <name type="scientific">Nitrosococcus halophilus (strain Nc4)</name>
    <dbReference type="NCBI Taxonomy" id="472759"/>
    <lineage>
        <taxon>Bacteria</taxon>
        <taxon>Pseudomonadati</taxon>
        <taxon>Pseudomonadota</taxon>
        <taxon>Gammaproteobacteria</taxon>
        <taxon>Chromatiales</taxon>
        <taxon>Chromatiaceae</taxon>
        <taxon>Nitrosococcus</taxon>
    </lineage>
</organism>
<dbReference type="KEGG" id="nhl:Nhal_3907"/>
<evidence type="ECO:0000313" key="2">
    <source>
        <dbReference type="Proteomes" id="UP000001844"/>
    </source>
</evidence>
<dbReference type="Proteomes" id="UP000001844">
    <property type="component" value="Chromosome"/>
</dbReference>
<sequence>MLKPILPASLPYPIRELLDYNGVKILKESMNELSAIKQWNH</sequence>
<name>D5C3Y2_NITHN</name>
<dbReference type="HOGENOM" id="CLU_3273398_0_0_6"/>
<protein>
    <submittedName>
        <fullName evidence="1">Uncharacterized protein</fullName>
    </submittedName>
</protein>
<evidence type="ECO:0000313" key="1">
    <source>
        <dbReference type="EMBL" id="ADE16919.1"/>
    </source>
</evidence>
<dbReference type="EMBL" id="CP001798">
    <property type="protein sequence ID" value="ADE16919.1"/>
    <property type="molecule type" value="Genomic_DNA"/>
</dbReference>
<keyword evidence="2" id="KW-1185">Reference proteome</keyword>
<dbReference type="AlphaFoldDB" id="D5C3Y2"/>
<proteinExistence type="predicted"/>
<accession>D5C3Y2</accession>
<gene>
    <name evidence="1" type="ordered locus">Nhal_3907</name>
</gene>
<reference evidence="2" key="1">
    <citation type="submission" date="2010-04" db="EMBL/GenBank/DDBJ databases">
        <title>Complete genome sequence of Nitrosococcus halophilus Nc4, a salt-adapted, aerobic obligate ammonia-oxidizing sulfur purple bacterium.</title>
        <authorList>
            <consortium name="US DOE Joint Genome Institute"/>
            <person name="Campbell M.A."/>
            <person name="Malfatti S.A."/>
            <person name="Chain P.S.G."/>
            <person name="Heidelberg J.F."/>
            <person name="Ward B.B."/>
            <person name="Klotz M.G."/>
        </authorList>
    </citation>
    <scope>NUCLEOTIDE SEQUENCE [LARGE SCALE GENOMIC DNA]</scope>
    <source>
        <strain evidence="2">Nc4</strain>
    </source>
</reference>
<dbReference type="STRING" id="472759.Nhal_3907"/>